<dbReference type="InterPro" id="IPR037277">
    <property type="entry name" value="Granulin_sf"/>
</dbReference>
<evidence type="ECO:0000256" key="4">
    <source>
        <dbReference type="ARBA" id="ARBA00023157"/>
    </source>
</evidence>
<dbReference type="GeneTree" id="ENSGT00470000042293"/>
<evidence type="ECO:0000256" key="5">
    <source>
        <dbReference type="SAM" id="SignalP"/>
    </source>
</evidence>
<keyword evidence="4" id="KW-1015">Disulfide bond</keyword>
<evidence type="ECO:0000256" key="3">
    <source>
        <dbReference type="ARBA" id="ARBA00022525"/>
    </source>
</evidence>
<dbReference type="SMART" id="SM00277">
    <property type="entry name" value="GRAN"/>
    <property type="match status" value="6"/>
</dbReference>
<dbReference type="Gene3D" id="2.10.25.160">
    <property type="entry name" value="Granulin"/>
    <property type="match status" value="6"/>
</dbReference>
<keyword evidence="5" id="KW-0732">Signal</keyword>
<dbReference type="AlphaFoldDB" id="A0A8C4ZLA8"/>
<dbReference type="InterPro" id="IPR039036">
    <property type="entry name" value="Granulin_fam"/>
</dbReference>
<dbReference type="PROSITE" id="PS00799">
    <property type="entry name" value="GRANULINS"/>
    <property type="match status" value="6"/>
</dbReference>
<feature type="domain" description="Granulins" evidence="6">
    <location>
        <begin position="509"/>
        <end position="522"/>
    </location>
</feature>
<feature type="signal peptide" evidence="5">
    <location>
        <begin position="1"/>
        <end position="18"/>
    </location>
</feature>
<dbReference type="SUPFAM" id="SSF57277">
    <property type="entry name" value="Granulin repeat"/>
    <property type="match status" value="5"/>
</dbReference>
<reference evidence="7" key="1">
    <citation type="submission" date="2025-08" db="UniProtKB">
        <authorList>
            <consortium name="Ensembl"/>
        </authorList>
    </citation>
    <scope>IDENTIFICATION</scope>
</reference>
<dbReference type="GO" id="GO:0005576">
    <property type="term" value="C:extracellular region"/>
    <property type="evidence" value="ECO:0007669"/>
    <property type="project" value="UniProtKB-SubCell"/>
</dbReference>
<keyword evidence="8" id="KW-1185">Reference proteome</keyword>
<evidence type="ECO:0000256" key="1">
    <source>
        <dbReference type="ARBA" id="ARBA00004613"/>
    </source>
</evidence>
<protein>
    <recommendedName>
        <fullName evidence="6">Granulins domain-containing protein</fullName>
    </recommendedName>
</protein>
<dbReference type="Ensembl" id="ENSGMOT00000016578.2">
    <property type="protein sequence ID" value="ENSGMOP00000016165.2"/>
    <property type="gene ID" value="ENSGMOG00000015066.2"/>
</dbReference>
<evidence type="ECO:0000256" key="2">
    <source>
        <dbReference type="ARBA" id="ARBA00010093"/>
    </source>
</evidence>
<feature type="domain" description="Granulins" evidence="6">
    <location>
        <begin position="276"/>
        <end position="289"/>
    </location>
</feature>
<keyword evidence="3" id="KW-0964">Secreted</keyword>
<comment type="subcellular location">
    <subcellularLocation>
        <location evidence="1">Secreted</location>
    </subcellularLocation>
</comment>
<name>A0A8C4ZLA8_GADMO</name>
<dbReference type="Proteomes" id="UP000694546">
    <property type="component" value="Chromosome 18"/>
</dbReference>
<feature type="domain" description="Granulins" evidence="6">
    <location>
        <begin position="341"/>
        <end position="354"/>
    </location>
</feature>
<feature type="domain" description="Granulins" evidence="6">
    <location>
        <begin position="118"/>
        <end position="131"/>
    </location>
</feature>
<dbReference type="PANTHER" id="PTHR12274">
    <property type="entry name" value="GRANULIN"/>
    <property type="match status" value="1"/>
</dbReference>
<evidence type="ECO:0000313" key="7">
    <source>
        <dbReference type="Ensembl" id="ENSGMOP00000016165.2"/>
    </source>
</evidence>
<reference evidence="7" key="2">
    <citation type="submission" date="2025-09" db="UniProtKB">
        <authorList>
            <consortium name="Ensembl"/>
        </authorList>
    </citation>
    <scope>IDENTIFICATION</scope>
</reference>
<organism evidence="7 8">
    <name type="scientific">Gadus morhua</name>
    <name type="common">Atlantic cod</name>
    <dbReference type="NCBI Taxonomy" id="8049"/>
    <lineage>
        <taxon>Eukaryota</taxon>
        <taxon>Metazoa</taxon>
        <taxon>Chordata</taxon>
        <taxon>Craniata</taxon>
        <taxon>Vertebrata</taxon>
        <taxon>Euteleostomi</taxon>
        <taxon>Actinopterygii</taxon>
        <taxon>Neopterygii</taxon>
        <taxon>Teleostei</taxon>
        <taxon>Neoteleostei</taxon>
        <taxon>Acanthomorphata</taxon>
        <taxon>Zeiogadaria</taxon>
        <taxon>Gadariae</taxon>
        <taxon>Gadiformes</taxon>
        <taxon>Gadoidei</taxon>
        <taxon>Gadidae</taxon>
        <taxon>Gadus</taxon>
    </lineage>
</organism>
<feature type="domain" description="Granulins" evidence="6">
    <location>
        <begin position="423"/>
        <end position="436"/>
    </location>
</feature>
<dbReference type="InterPro" id="IPR000118">
    <property type="entry name" value="Granulin"/>
</dbReference>
<comment type="similarity">
    <text evidence="2">Belongs to the granulin family.</text>
</comment>
<feature type="chain" id="PRO_5045548583" description="Granulins domain-containing protein" evidence="5">
    <location>
        <begin position="19"/>
        <end position="551"/>
    </location>
</feature>
<dbReference type="PANTHER" id="PTHR12274:SF6">
    <property type="entry name" value="GRANULIN B"/>
    <property type="match status" value="1"/>
</dbReference>
<evidence type="ECO:0000259" key="6">
    <source>
        <dbReference type="PROSITE" id="PS00799"/>
    </source>
</evidence>
<dbReference type="Pfam" id="PF00396">
    <property type="entry name" value="Granulin"/>
    <property type="match status" value="6"/>
</dbReference>
<proteinExistence type="inferred from homology"/>
<dbReference type="OMA" id="CCPYSSA"/>
<sequence length="551" mass="58301">QSLQGSWLVLLLLAVCSATSCPDGSRCEGNDSCCTSPDGAAACCPPPPPAHVSDNTGTMSRSTERSVCVCVRVFVCVCQAVKAVMCPDKESECPDETTCCQLPDETWGCCPMVKAVCCEDRQHCCPEGTQCDLSHSRCVSAGLGSVPLLEKLPARRRTAEVDSASGPCPGGKSRCPKGYTCCQLSTGGYGCCPHPKAVCCSDQLHCCPANTTCDMEHERCLSGEGEALPLATKISAAPNHDVVCPDSLTICHEQSTCCQLVNGSYGCCPMPNAMCCSDHLHCCPDGYTCDLVHSTCLSSDTHLPARVECDARTTCPRDTTCCFMKSSGLWGCCPLPKAVCCADGEHCCPIGYTCDARTASCAKPRAAAGLQRLPWFSKERAVQRGMLGDVKCDNASSCASGTTCCKLDTGEWGCCPLVKAVCCDDHEHCCPQGYTCNMHSGTCEKQLRHQTPRSRPQSKVVRSMLRPSAVEEDVPCDDVGVFRCSKQETCCRASPTVWACCPSAQAVCCADSLHCCPAGSSCDQGAGGCAPRGQPSRPAQRWDADPVPLGL</sequence>
<accession>A0A8C4ZLA8</accession>
<evidence type="ECO:0000313" key="8">
    <source>
        <dbReference type="Proteomes" id="UP000694546"/>
    </source>
</evidence>
<feature type="domain" description="Granulins" evidence="6">
    <location>
        <begin position="200"/>
        <end position="213"/>
    </location>
</feature>